<dbReference type="EMBL" id="JAJNBZ010000008">
    <property type="protein sequence ID" value="MCE5170163.1"/>
    <property type="molecule type" value="Genomic_DNA"/>
</dbReference>
<accession>A0ABS8YDT8</accession>
<keyword evidence="2" id="KW-0540">Nuclease</keyword>
<gene>
    <name evidence="2" type="ORF">LQV63_12665</name>
</gene>
<name>A0ABS8YDT8_9BACL</name>
<dbReference type="Pfam" id="PF26595">
    <property type="entry name" value="A_ENA"/>
    <property type="match status" value="1"/>
</dbReference>
<protein>
    <submittedName>
        <fullName evidence="2">Restriction endonuclease subunit S</fullName>
    </submittedName>
</protein>
<organism evidence="2 3">
    <name type="scientific">Paenibacillus profundus</name>
    <dbReference type="NCBI Taxonomy" id="1173085"/>
    <lineage>
        <taxon>Bacteria</taxon>
        <taxon>Bacillati</taxon>
        <taxon>Bacillota</taxon>
        <taxon>Bacilli</taxon>
        <taxon>Bacillales</taxon>
        <taxon>Paenibacillaceae</taxon>
        <taxon>Paenibacillus</taxon>
    </lineage>
</organism>
<keyword evidence="3" id="KW-1185">Reference proteome</keyword>
<reference evidence="2 3" key="1">
    <citation type="submission" date="2021-11" db="EMBL/GenBank/DDBJ databases">
        <title>Draft genome sequence of Paenibacillus profundus YoMME, a new Gram-positive bacteria with exoelectrogenic properties.</title>
        <authorList>
            <person name="Hubenova Y."/>
            <person name="Hubenova E."/>
            <person name="Manasiev Y."/>
            <person name="Peykov S."/>
            <person name="Mitov M."/>
        </authorList>
    </citation>
    <scope>NUCLEOTIDE SEQUENCE [LARGE SCALE GENOMIC DNA]</scope>
    <source>
        <strain evidence="2 3">YoMME</strain>
    </source>
</reference>
<comment type="caution">
    <text evidence="2">The sequence shown here is derived from an EMBL/GenBank/DDBJ whole genome shotgun (WGS) entry which is preliminary data.</text>
</comment>
<sequence>MSRERSYHLILDAMAKMQWNVSMILEAKALEAEKTRNWLLNHLTDSAFVTHKDQLSDPLEVHEQIIEVIDGLTKLQLSLSNNMKAVLDRGSSGGFGDGTADGSFSGEFDLGDKL</sequence>
<dbReference type="GO" id="GO:0004519">
    <property type="term" value="F:endonuclease activity"/>
    <property type="evidence" value="ECO:0007669"/>
    <property type="project" value="UniProtKB-KW"/>
</dbReference>
<proteinExistence type="predicted"/>
<keyword evidence="2" id="KW-0378">Hydrolase</keyword>
<dbReference type="InterPro" id="IPR058705">
    <property type="entry name" value="A_ENA"/>
</dbReference>
<evidence type="ECO:0000313" key="2">
    <source>
        <dbReference type="EMBL" id="MCE5170163.1"/>
    </source>
</evidence>
<evidence type="ECO:0000256" key="1">
    <source>
        <dbReference type="SAM" id="MobiDB-lite"/>
    </source>
</evidence>
<evidence type="ECO:0000313" key="3">
    <source>
        <dbReference type="Proteomes" id="UP001199916"/>
    </source>
</evidence>
<dbReference type="RefSeq" id="WP_019422453.1">
    <property type="nucleotide sequence ID" value="NZ_JAJNBZ010000008.1"/>
</dbReference>
<dbReference type="Proteomes" id="UP001199916">
    <property type="component" value="Unassembled WGS sequence"/>
</dbReference>
<keyword evidence="2" id="KW-0255">Endonuclease</keyword>
<feature type="region of interest" description="Disordered" evidence="1">
    <location>
        <begin position="91"/>
        <end position="114"/>
    </location>
</feature>